<evidence type="ECO:0000313" key="2">
    <source>
        <dbReference type="Proteomes" id="UP000294847"/>
    </source>
</evidence>
<gene>
    <name evidence="1" type="ORF">PoMZ_01564</name>
</gene>
<evidence type="ECO:0000313" key="1">
    <source>
        <dbReference type="EMBL" id="QBZ56653.1"/>
    </source>
</evidence>
<dbReference type="Proteomes" id="UP000294847">
    <property type="component" value="Chromosome 2"/>
</dbReference>
<proteinExistence type="predicted"/>
<dbReference type="EMBL" id="CP034205">
    <property type="protein sequence ID" value="QBZ56653.1"/>
    <property type="molecule type" value="Genomic_DNA"/>
</dbReference>
<reference evidence="1 2" key="1">
    <citation type="journal article" date="2019" name="Mol. Biol. Evol.">
        <title>Blast fungal genomes show frequent chromosomal changes, gene gains and losses, and effector gene turnover.</title>
        <authorList>
            <person name="Gomez Luciano L.B."/>
            <person name="Jason Tsai I."/>
            <person name="Chuma I."/>
            <person name="Tosa Y."/>
            <person name="Chen Y.H."/>
            <person name="Li J.Y."/>
            <person name="Li M.Y."/>
            <person name="Jade Lu M.Y."/>
            <person name="Nakayashiki H."/>
            <person name="Li W.H."/>
        </authorList>
    </citation>
    <scope>NUCLEOTIDE SEQUENCE [LARGE SCALE GENOMIC DNA]</scope>
    <source>
        <strain evidence="1">MZ5-1-6</strain>
    </source>
</reference>
<protein>
    <submittedName>
        <fullName evidence="1">Uncharacterized protein</fullName>
    </submittedName>
</protein>
<organism evidence="1 2">
    <name type="scientific">Pyricularia oryzae</name>
    <name type="common">Rice blast fungus</name>
    <name type="synonym">Magnaporthe oryzae</name>
    <dbReference type="NCBI Taxonomy" id="318829"/>
    <lineage>
        <taxon>Eukaryota</taxon>
        <taxon>Fungi</taxon>
        <taxon>Dikarya</taxon>
        <taxon>Ascomycota</taxon>
        <taxon>Pezizomycotina</taxon>
        <taxon>Sordariomycetes</taxon>
        <taxon>Sordariomycetidae</taxon>
        <taxon>Magnaporthales</taxon>
        <taxon>Pyriculariaceae</taxon>
        <taxon>Pyricularia</taxon>
    </lineage>
</organism>
<name>A0A4P7N2W5_PYROR</name>
<sequence length="127" mass="14396">MFATVVQLELYNCSFQTCMRIYCIKTFFEPCVGPRVVSGCHQKNKNSYTSGVTPLILVRDWTKWEALLANAVIMFVLPPRGDGVLSCFIKILSAIFVPTPKFSIVASHLQFARIRESRRRSIFSSKA</sequence>
<accession>A0A4P7N2W5</accession>
<dbReference type="AlphaFoldDB" id="A0A4P7N2W5"/>